<dbReference type="Pfam" id="PF12796">
    <property type="entry name" value="Ank_2"/>
    <property type="match status" value="4"/>
</dbReference>
<evidence type="ECO:0000256" key="13">
    <source>
        <dbReference type="SAM" id="Phobius"/>
    </source>
</evidence>
<dbReference type="Gene3D" id="1.25.40.20">
    <property type="entry name" value="Ankyrin repeat-containing domain"/>
    <property type="match status" value="5"/>
</dbReference>
<feature type="transmembrane region" description="Helical" evidence="13">
    <location>
        <begin position="774"/>
        <end position="797"/>
    </location>
</feature>
<keyword evidence="8" id="KW-0406">Ion transport</keyword>
<feature type="repeat" description="ANK" evidence="12">
    <location>
        <begin position="600"/>
        <end position="632"/>
    </location>
</feature>
<dbReference type="InterPro" id="IPR002110">
    <property type="entry name" value="Ankyrin_rpt"/>
</dbReference>
<feature type="repeat" description="ANK" evidence="12">
    <location>
        <begin position="225"/>
        <end position="258"/>
    </location>
</feature>
<accession>A0ABM0M8L0</accession>
<dbReference type="RefSeq" id="XP_006816351.1">
    <property type="nucleotide sequence ID" value="XM_006816288.1"/>
</dbReference>
<feature type="repeat" description="ANK" evidence="12">
    <location>
        <begin position="633"/>
        <end position="665"/>
    </location>
</feature>
<dbReference type="Pfam" id="PF13637">
    <property type="entry name" value="Ank_4"/>
    <property type="match status" value="1"/>
</dbReference>
<keyword evidence="2" id="KW-0813">Transport</keyword>
<keyword evidence="15" id="KW-1185">Reference proteome</keyword>
<dbReference type="PANTHER" id="PTHR47143">
    <property type="entry name" value="TRANSIENT RECEPTOR POTENTIAL CATION CHANNEL PROTEIN PAINLESS"/>
    <property type="match status" value="1"/>
</dbReference>
<feature type="repeat" description="ANK" evidence="12">
    <location>
        <begin position="192"/>
        <end position="224"/>
    </location>
</feature>
<dbReference type="Pfam" id="PF00520">
    <property type="entry name" value="Ion_trans"/>
    <property type="match status" value="1"/>
</dbReference>
<protein>
    <submittedName>
        <fullName evidence="16">Transient receptor potential cation channel subfamily A member 1-like</fullName>
    </submittedName>
</protein>
<dbReference type="CDD" id="cd00742">
    <property type="entry name" value="FABP"/>
    <property type="match status" value="1"/>
</dbReference>
<keyword evidence="9 13" id="KW-0472">Membrane</keyword>
<dbReference type="InterPro" id="IPR012674">
    <property type="entry name" value="Calycin"/>
</dbReference>
<evidence type="ECO:0000256" key="7">
    <source>
        <dbReference type="ARBA" id="ARBA00023043"/>
    </source>
</evidence>
<dbReference type="Pfam" id="PF13606">
    <property type="entry name" value="Ank_3"/>
    <property type="match status" value="1"/>
</dbReference>
<dbReference type="PROSITE" id="PS50088">
    <property type="entry name" value="ANK_REPEAT"/>
    <property type="match status" value="12"/>
</dbReference>
<feature type="repeat" description="ANK" evidence="12">
    <location>
        <begin position="533"/>
        <end position="565"/>
    </location>
</feature>
<sequence>MAFAGKWIFVKNEKMREFAVAAGAPPEKVDQMIDVPITVECTRDGDYYLMSFTGPKKTIVQKFKPDEPFTEEIGPFGKTRVAIAKVEGDKMAIRGVNEGEAVEKREVIGDELIFTFIKPGVPCVAKRYLKRAAKLGRVQHLDSILDRRGECLNETDEYGMSALHYAVHCNQVRMVQELLLRGADIDVIMEEYSVTPLHIAAKGNNEYLTKFLVGHGANIHSRDSKGATPLHLAARKGNVNVTEVLLQCKGADPNVRDEDFSTPLHQAASQGKLTICKILIDHGGLLRAKEINHTTPLIHAASGGHTDVMALIVEKAIGVGYHPKELIGDSDDEGNSVFHVAVGNGHLEAVRLCLDYGAEVDMRKGNLFTALHISAVNGYLDVAKLLVKRGATVNAKDDEQMTPLHRAALYNRSDVINLLVHSGADIEARDFEHFTPLMASAWKGQCDAGLCLLKAGADITATDHLKKSCLHWSVEGSFHGYIKLMMETGGGILLNRKDVHDQSALHYAAKLGNNLILKFLISHGASLDSKDREDRTALHIASQYGHVNCVRSLVEASPTQLNEDDGDGYTPLLLASFYGNEKVVSYLLKVGADISSRDDSRMSALSLAAYSGHVDAVLTLLKNHADIDSMDKNKNTPLHHSAASGHIDVTSLLLNKCADVTLENETGQTPLELAIENLQAGTSAEILQHKSWRLSLSHIGSDGEEPIKKLIEKLPDVALVVYDYHFVFPNPDDNLKKKPKQRWSALKTMVNHGRESLLSHELAQKLIRRKWTNFAFPFLIADFICYLLFLILLTLYANLNGHINTWILDERGCPANDTEYYDMDGKPVAQTDFLTLVQLCIFIYCLFQLVKEIIEIHNMEWEYFKSFKNYTDWCLYFTAAIFALPPGQKPCDWQWRNGTIAVFLAWMNFILYIGTFDMFGIYVLMFFSVLKSFTKVIVVFILFVCAFGSSFFIMMSRLEQFQDFGQSLLKVCLMTIGEFDYGEMFYSVNLYPFSATSRILLVICILLMPIVLMNLMIGIAVGDIEKVQKNAYMEKLEMMIRRPLYSSSRSRMNSKFKSEAENEKMKSNERYDKLREGLVKLDNRQKTISMLLEQQNELLGKMSEKMGISADE</sequence>
<evidence type="ECO:0000256" key="9">
    <source>
        <dbReference type="ARBA" id="ARBA00023136"/>
    </source>
</evidence>
<keyword evidence="4 13" id="KW-0812">Transmembrane</keyword>
<dbReference type="Proteomes" id="UP000694865">
    <property type="component" value="Unplaced"/>
</dbReference>
<dbReference type="InterPro" id="IPR036770">
    <property type="entry name" value="Ankyrin_rpt-contain_sf"/>
</dbReference>
<keyword evidence="11" id="KW-0407">Ion channel</keyword>
<evidence type="ECO:0000256" key="2">
    <source>
        <dbReference type="ARBA" id="ARBA00022448"/>
    </source>
</evidence>
<feature type="domain" description="Ion transport" evidence="14">
    <location>
        <begin position="827"/>
        <end position="1030"/>
    </location>
</feature>
<evidence type="ECO:0000256" key="6">
    <source>
        <dbReference type="ARBA" id="ARBA00022989"/>
    </source>
</evidence>
<dbReference type="PROSITE" id="PS50297">
    <property type="entry name" value="ANK_REP_REGION"/>
    <property type="match status" value="12"/>
</dbReference>
<reference evidence="16" key="1">
    <citation type="submission" date="2025-08" db="UniProtKB">
        <authorList>
            <consortium name="RefSeq"/>
        </authorList>
    </citation>
    <scope>IDENTIFICATION</scope>
    <source>
        <tissue evidence="16">Testes</tissue>
    </source>
</reference>
<feature type="transmembrane region" description="Helical" evidence="13">
    <location>
        <begin position="900"/>
        <end position="924"/>
    </location>
</feature>
<feature type="repeat" description="ANK" evidence="12">
    <location>
        <begin position="366"/>
        <end position="398"/>
    </location>
</feature>
<feature type="repeat" description="ANK" evidence="12">
    <location>
        <begin position="500"/>
        <end position="532"/>
    </location>
</feature>
<dbReference type="InterPro" id="IPR005821">
    <property type="entry name" value="Ion_trans_dom"/>
</dbReference>
<comment type="subcellular location">
    <subcellularLocation>
        <location evidence="1">Membrane</location>
        <topology evidence="1">Multi-pass membrane protein</topology>
    </subcellularLocation>
</comment>
<feature type="repeat" description="ANK" evidence="12">
    <location>
        <begin position="158"/>
        <end position="190"/>
    </location>
</feature>
<name>A0ABM0M8L0_SACKO</name>
<evidence type="ECO:0000256" key="11">
    <source>
        <dbReference type="ARBA" id="ARBA00023303"/>
    </source>
</evidence>
<evidence type="ECO:0000256" key="10">
    <source>
        <dbReference type="ARBA" id="ARBA00023180"/>
    </source>
</evidence>
<keyword evidence="6 13" id="KW-1133">Transmembrane helix</keyword>
<evidence type="ECO:0000256" key="12">
    <source>
        <dbReference type="PROSITE-ProRule" id="PRU00023"/>
    </source>
</evidence>
<proteinExistence type="predicted"/>
<feature type="repeat" description="ANK" evidence="12">
    <location>
        <begin position="259"/>
        <end position="291"/>
    </location>
</feature>
<keyword evidence="10" id="KW-0325">Glycoprotein</keyword>
<feature type="transmembrane region" description="Helical" evidence="13">
    <location>
        <begin position="999"/>
        <end position="1021"/>
    </location>
</feature>
<feature type="transmembrane region" description="Helical" evidence="13">
    <location>
        <begin position="833"/>
        <end position="850"/>
    </location>
</feature>
<dbReference type="PRINTS" id="PR01415">
    <property type="entry name" value="ANKYRIN"/>
</dbReference>
<evidence type="ECO:0000313" key="16">
    <source>
        <dbReference type="RefSeq" id="XP_006816351.1"/>
    </source>
</evidence>
<evidence type="ECO:0000256" key="1">
    <source>
        <dbReference type="ARBA" id="ARBA00004141"/>
    </source>
</evidence>
<evidence type="ECO:0000256" key="5">
    <source>
        <dbReference type="ARBA" id="ARBA00022737"/>
    </source>
</evidence>
<keyword evidence="7 12" id="KW-0040">ANK repeat</keyword>
<dbReference type="Gene3D" id="2.40.128.20">
    <property type="match status" value="1"/>
</dbReference>
<dbReference type="GeneID" id="102808451"/>
<feature type="transmembrane region" description="Helical" evidence="13">
    <location>
        <begin position="936"/>
        <end position="955"/>
    </location>
</feature>
<evidence type="ECO:0000256" key="3">
    <source>
        <dbReference type="ARBA" id="ARBA00022606"/>
    </source>
</evidence>
<gene>
    <name evidence="16" type="primary">LOC102808451</name>
</gene>
<feature type="repeat" description="ANK" evidence="12">
    <location>
        <begin position="567"/>
        <end position="599"/>
    </location>
</feature>
<keyword evidence="3" id="KW-0716">Sensory transduction</keyword>
<feature type="repeat" description="ANK" evidence="12">
    <location>
        <begin position="333"/>
        <end position="365"/>
    </location>
</feature>
<evidence type="ECO:0000256" key="8">
    <source>
        <dbReference type="ARBA" id="ARBA00023065"/>
    </source>
</evidence>
<evidence type="ECO:0000256" key="4">
    <source>
        <dbReference type="ARBA" id="ARBA00022692"/>
    </source>
</evidence>
<dbReference type="SUPFAM" id="SSF50814">
    <property type="entry name" value="Lipocalins"/>
    <property type="match status" value="1"/>
</dbReference>
<evidence type="ECO:0000259" key="14">
    <source>
        <dbReference type="Pfam" id="PF00520"/>
    </source>
</evidence>
<dbReference type="InterPro" id="IPR052076">
    <property type="entry name" value="TRP_cation_channel"/>
</dbReference>
<organism evidence="15 16">
    <name type="scientific">Saccoglossus kowalevskii</name>
    <name type="common">Acorn worm</name>
    <dbReference type="NCBI Taxonomy" id="10224"/>
    <lineage>
        <taxon>Eukaryota</taxon>
        <taxon>Metazoa</taxon>
        <taxon>Hemichordata</taxon>
        <taxon>Enteropneusta</taxon>
        <taxon>Harrimaniidae</taxon>
        <taxon>Saccoglossus</taxon>
    </lineage>
</organism>
<feature type="repeat" description="ANK" evidence="12">
    <location>
        <begin position="399"/>
        <end position="431"/>
    </location>
</feature>
<keyword evidence="5" id="KW-0677">Repeat</keyword>
<dbReference type="SMART" id="SM00248">
    <property type="entry name" value="ANK"/>
    <property type="match status" value="16"/>
</dbReference>
<dbReference type="SUPFAM" id="SSF48403">
    <property type="entry name" value="Ankyrin repeat"/>
    <property type="match status" value="2"/>
</dbReference>
<dbReference type="PANTHER" id="PTHR47143:SF1">
    <property type="entry name" value="ION_TRANS DOMAIN-CONTAINING PROTEIN"/>
    <property type="match status" value="1"/>
</dbReference>
<evidence type="ECO:0000313" key="15">
    <source>
        <dbReference type="Proteomes" id="UP000694865"/>
    </source>
</evidence>